<proteinExistence type="predicted"/>
<keyword evidence="1" id="KW-0472">Membrane</keyword>
<feature type="transmembrane region" description="Helical" evidence="1">
    <location>
        <begin position="226"/>
        <end position="244"/>
    </location>
</feature>
<dbReference type="Proteomes" id="UP000315700">
    <property type="component" value="Chromosome"/>
</dbReference>
<gene>
    <name evidence="2" type="ORF">Pan44_22030</name>
</gene>
<dbReference type="InParanoid" id="A0A517SDI5"/>
<sequence length="294" mass="30597">MFSSEFLLKGVAAPFLTAFATILLSSRLFSGRRGMAAAGFAIAQALGAGWLLWGQDVWLPSRNLHWVPWCAVGGALLGPVLVAGGLARFERWLLAAFAALATAALLVPTWPDLWPSRTVSMMSFTAALTVLARGVDGVGRRNPPRLVSLSMAATALVAAMLIAACVSLKLGESALVTAAALAGSAAAVLIRPDETAVRGLALPYALAVGGWCYVCAIELPSPTPPLVALLFVPLAPLMLALVAAGPLANRSLTTRWIAGLLLVAGYLVGVGAWAWTSTETSDDEYGYSMSYNAD</sequence>
<feature type="transmembrane region" description="Helical" evidence="1">
    <location>
        <begin position="66"/>
        <end position="85"/>
    </location>
</feature>
<evidence type="ECO:0000313" key="3">
    <source>
        <dbReference type="Proteomes" id="UP000315700"/>
    </source>
</evidence>
<feature type="transmembrane region" description="Helical" evidence="1">
    <location>
        <begin position="146"/>
        <end position="164"/>
    </location>
</feature>
<dbReference type="EMBL" id="CP036271">
    <property type="protein sequence ID" value="QDT54176.1"/>
    <property type="molecule type" value="Genomic_DNA"/>
</dbReference>
<feature type="transmembrane region" description="Helical" evidence="1">
    <location>
        <begin position="202"/>
        <end position="220"/>
    </location>
</feature>
<feature type="transmembrane region" description="Helical" evidence="1">
    <location>
        <begin position="36"/>
        <end position="54"/>
    </location>
</feature>
<name>A0A517SDI5_9PLAN</name>
<feature type="transmembrane region" description="Helical" evidence="1">
    <location>
        <begin position="116"/>
        <end position="134"/>
    </location>
</feature>
<reference evidence="2 3" key="1">
    <citation type="submission" date="2019-02" db="EMBL/GenBank/DDBJ databases">
        <title>Deep-cultivation of Planctomycetes and their phenomic and genomic characterization uncovers novel biology.</title>
        <authorList>
            <person name="Wiegand S."/>
            <person name="Jogler M."/>
            <person name="Boedeker C."/>
            <person name="Pinto D."/>
            <person name="Vollmers J."/>
            <person name="Rivas-Marin E."/>
            <person name="Kohn T."/>
            <person name="Peeters S.H."/>
            <person name="Heuer A."/>
            <person name="Rast P."/>
            <person name="Oberbeckmann S."/>
            <person name="Bunk B."/>
            <person name="Jeske O."/>
            <person name="Meyerdierks A."/>
            <person name="Storesund J.E."/>
            <person name="Kallscheuer N."/>
            <person name="Luecker S."/>
            <person name="Lage O.M."/>
            <person name="Pohl T."/>
            <person name="Merkel B.J."/>
            <person name="Hornburger P."/>
            <person name="Mueller R.-W."/>
            <person name="Bruemmer F."/>
            <person name="Labrenz M."/>
            <person name="Spormann A.M."/>
            <person name="Op den Camp H."/>
            <person name="Overmann J."/>
            <person name="Amann R."/>
            <person name="Jetten M.S.M."/>
            <person name="Mascher T."/>
            <person name="Medema M.H."/>
            <person name="Devos D.P."/>
            <person name="Kaster A.-K."/>
            <person name="Ovreas L."/>
            <person name="Rohde M."/>
            <person name="Galperin M.Y."/>
            <person name="Jogler C."/>
        </authorList>
    </citation>
    <scope>NUCLEOTIDE SEQUENCE [LARGE SCALE GENOMIC DNA]</scope>
    <source>
        <strain evidence="2 3">Pan44</strain>
    </source>
</reference>
<protein>
    <submittedName>
        <fullName evidence="2">Uncharacterized protein</fullName>
    </submittedName>
</protein>
<accession>A0A517SDI5</accession>
<organism evidence="2 3">
    <name type="scientific">Caulifigura coniformis</name>
    <dbReference type="NCBI Taxonomy" id="2527983"/>
    <lineage>
        <taxon>Bacteria</taxon>
        <taxon>Pseudomonadati</taxon>
        <taxon>Planctomycetota</taxon>
        <taxon>Planctomycetia</taxon>
        <taxon>Planctomycetales</taxon>
        <taxon>Planctomycetaceae</taxon>
        <taxon>Caulifigura</taxon>
    </lineage>
</organism>
<feature type="transmembrane region" description="Helical" evidence="1">
    <location>
        <begin position="6"/>
        <end position="24"/>
    </location>
</feature>
<feature type="transmembrane region" description="Helical" evidence="1">
    <location>
        <begin position="92"/>
        <end position="110"/>
    </location>
</feature>
<dbReference type="AlphaFoldDB" id="A0A517SDI5"/>
<feature type="transmembrane region" description="Helical" evidence="1">
    <location>
        <begin position="170"/>
        <end position="190"/>
    </location>
</feature>
<dbReference type="KEGG" id="ccos:Pan44_22030"/>
<evidence type="ECO:0000313" key="2">
    <source>
        <dbReference type="EMBL" id="QDT54176.1"/>
    </source>
</evidence>
<keyword evidence="1" id="KW-1133">Transmembrane helix</keyword>
<evidence type="ECO:0000256" key="1">
    <source>
        <dbReference type="SAM" id="Phobius"/>
    </source>
</evidence>
<keyword evidence="3" id="KW-1185">Reference proteome</keyword>
<feature type="transmembrane region" description="Helical" evidence="1">
    <location>
        <begin position="256"/>
        <end position="275"/>
    </location>
</feature>
<keyword evidence="1" id="KW-0812">Transmembrane</keyword>